<dbReference type="Proteomes" id="UP000061382">
    <property type="component" value="Chromosome"/>
</dbReference>
<organism evidence="1 2">
    <name type="scientific">Rufibacter tibetensis</name>
    <dbReference type="NCBI Taxonomy" id="512763"/>
    <lineage>
        <taxon>Bacteria</taxon>
        <taxon>Pseudomonadati</taxon>
        <taxon>Bacteroidota</taxon>
        <taxon>Cytophagia</taxon>
        <taxon>Cytophagales</taxon>
        <taxon>Hymenobacteraceae</taxon>
        <taxon>Rufibacter</taxon>
    </lineage>
</organism>
<dbReference type="EMBL" id="CP012643">
    <property type="protein sequence ID" value="ALI99790.1"/>
    <property type="molecule type" value="Genomic_DNA"/>
</dbReference>
<proteinExistence type="predicted"/>
<accession>A0A0P0CT91</accession>
<dbReference type="KEGG" id="rti:DC20_13410"/>
<evidence type="ECO:0000313" key="1">
    <source>
        <dbReference type="EMBL" id="ALI99790.1"/>
    </source>
</evidence>
<dbReference type="STRING" id="512763.DC20_13410"/>
<dbReference type="PATRIC" id="fig|512763.3.peg.2944"/>
<sequence length="163" mass="18969">MGCLAGVNQFQVATPNKNKEMEEPEPYLHLETDRLHHSLVLHWNGFVPSEVYRDGLMEAIQDSRKEGIQSWVMNMKHMKVIRQADQEWTLSTWFPQFQLLGVKRLAFVVSDDIFNQMAVSSMIATIRPRFHAELEYFQELDSAVRWAQENKGSLGDLRLFSVK</sequence>
<name>A0A0P0CT91_9BACT</name>
<evidence type="ECO:0008006" key="3">
    <source>
        <dbReference type="Google" id="ProtNLM"/>
    </source>
</evidence>
<protein>
    <recommendedName>
        <fullName evidence="3">STAS/SEC14 domain-containing protein</fullName>
    </recommendedName>
</protein>
<keyword evidence="2" id="KW-1185">Reference proteome</keyword>
<gene>
    <name evidence="1" type="ORF">DC20_13410</name>
</gene>
<evidence type="ECO:0000313" key="2">
    <source>
        <dbReference type="Proteomes" id="UP000061382"/>
    </source>
</evidence>
<reference evidence="1 2" key="1">
    <citation type="submission" date="2015-08" db="EMBL/GenBank/DDBJ databases">
        <title>Complete genome sequence of Rufibacter tibetensis strain 1351t, a radiation-resistant bacterium from tibet plateau.</title>
        <authorList>
            <person name="Dai J."/>
        </authorList>
    </citation>
    <scope>NUCLEOTIDE SEQUENCE [LARGE SCALE GENOMIC DNA]</scope>
    <source>
        <strain evidence="1 2">1351</strain>
    </source>
</reference>
<dbReference type="AlphaFoldDB" id="A0A0P0CT91"/>